<dbReference type="Pfam" id="PF01184">
    <property type="entry name" value="Gpr1_Fun34_YaaH"/>
    <property type="match status" value="1"/>
</dbReference>
<feature type="transmembrane region" description="Helical" evidence="7">
    <location>
        <begin position="187"/>
        <end position="207"/>
    </location>
</feature>
<comment type="caution">
    <text evidence="8">The sequence shown here is derived from an EMBL/GenBank/DDBJ whole genome shotgun (WGS) entry which is preliminary data.</text>
</comment>
<dbReference type="RefSeq" id="XP_069196433.1">
    <property type="nucleotide sequence ID" value="XM_069347726.1"/>
</dbReference>
<feature type="transmembrane region" description="Helical" evidence="7">
    <location>
        <begin position="219"/>
        <end position="237"/>
    </location>
</feature>
<feature type="compositionally biased region" description="Polar residues" evidence="6">
    <location>
        <begin position="24"/>
        <end position="36"/>
    </location>
</feature>
<evidence type="ECO:0000256" key="7">
    <source>
        <dbReference type="SAM" id="Phobius"/>
    </source>
</evidence>
<organism evidence="8 9">
    <name type="scientific">Neodothiora populina</name>
    <dbReference type="NCBI Taxonomy" id="2781224"/>
    <lineage>
        <taxon>Eukaryota</taxon>
        <taxon>Fungi</taxon>
        <taxon>Dikarya</taxon>
        <taxon>Ascomycota</taxon>
        <taxon>Pezizomycotina</taxon>
        <taxon>Dothideomycetes</taxon>
        <taxon>Dothideomycetidae</taxon>
        <taxon>Dothideales</taxon>
        <taxon>Dothioraceae</taxon>
        <taxon>Neodothiora</taxon>
    </lineage>
</organism>
<dbReference type="PROSITE" id="PS01114">
    <property type="entry name" value="GPR1_FUN34_YAAH"/>
    <property type="match status" value="1"/>
</dbReference>
<comment type="similarity">
    <text evidence="2">Belongs to the acetate uptake transporter (AceTr) (TC 2.A.96) family.</text>
</comment>
<evidence type="ECO:0000256" key="4">
    <source>
        <dbReference type="ARBA" id="ARBA00022989"/>
    </source>
</evidence>
<evidence type="ECO:0000256" key="5">
    <source>
        <dbReference type="ARBA" id="ARBA00023136"/>
    </source>
</evidence>
<evidence type="ECO:0000256" key="3">
    <source>
        <dbReference type="ARBA" id="ARBA00022692"/>
    </source>
</evidence>
<dbReference type="PANTHER" id="PTHR31123:SF1">
    <property type="entry name" value="ACCUMULATION OF DYADS PROTEIN 2-RELATED"/>
    <property type="match status" value="1"/>
</dbReference>
<evidence type="ECO:0000313" key="9">
    <source>
        <dbReference type="Proteomes" id="UP001562354"/>
    </source>
</evidence>
<evidence type="ECO:0000256" key="6">
    <source>
        <dbReference type="SAM" id="MobiDB-lite"/>
    </source>
</evidence>
<dbReference type="InterPro" id="IPR000791">
    <property type="entry name" value="Gpr1/Fun34/SatP-like"/>
</dbReference>
<sequence length="308" mass="33496">MTTHNQTPPSVAPEMLRDDRGSHSDTASDGQRTLRPSQMEPAGYDEHGRPRWWPAAQYGPLSRLDSGGERLPAFGGEFQPGLYKPPNNGLANPAPLGLAGFALTTFVLSLVNLGTRGLASPSIVVGPAYAYGGLIQFLAGMWEIAYGNTFGGWALPSYGAFWIGLGIIFTPGGFEIISSYGGENVEFYTALGFYIFGWFIFTFLVWLMTLRSTVAFSSLFLFVWLTFLMLGCAYLNTTTTAGVTAPNEGLVRAGGACGIIAAFIAWWNMLAGIADRSNSFFLVPVLHFPWSEKGRERRASKVDEEKQS</sequence>
<proteinExistence type="inferred from homology"/>
<keyword evidence="3 7" id="KW-0812">Transmembrane</keyword>
<dbReference type="Proteomes" id="UP001562354">
    <property type="component" value="Unassembled WGS sequence"/>
</dbReference>
<dbReference type="NCBIfam" id="NF038013">
    <property type="entry name" value="AceTr_1"/>
    <property type="match status" value="1"/>
</dbReference>
<gene>
    <name evidence="8" type="ORF">AAFC00_000220</name>
</gene>
<feature type="transmembrane region" description="Helical" evidence="7">
    <location>
        <begin position="158"/>
        <end position="181"/>
    </location>
</feature>
<feature type="transmembrane region" description="Helical" evidence="7">
    <location>
        <begin position="249"/>
        <end position="270"/>
    </location>
</feature>
<dbReference type="GeneID" id="95973923"/>
<keyword evidence="4 7" id="KW-1133">Transmembrane helix</keyword>
<keyword evidence="9" id="KW-1185">Reference proteome</keyword>
<accession>A0ABR3P255</accession>
<evidence type="ECO:0000256" key="1">
    <source>
        <dbReference type="ARBA" id="ARBA00004141"/>
    </source>
</evidence>
<feature type="transmembrane region" description="Helical" evidence="7">
    <location>
        <begin position="94"/>
        <end position="113"/>
    </location>
</feature>
<dbReference type="InterPro" id="IPR047622">
    <property type="entry name" value="GPR1_FUN34_YAAH"/>
</dbReference>
<keyword evidence="5 7" id="KW-0472">Membrane</keyword>
<comment type="subcellular location">
    <subcellularLocation>
        <location evidence="1">Membrane</location>
        <topology evidence="1">Multi-pass membrane protein</topology>
    </subcellularLocation>
</comment>
<feature type="transmembrane region" description="Helical" evidence="7">
    <location>
        <begin position="128"/>
        <end position="146"/>
    </location>
</feature>
<feature type="region of interest" description="Disordered" evidence="6">
    <location>
        <begin position="1"/>
        <end position="51"/>
    </location>
</feature>
<evidence type="ECO:0000313" key="8">
    <source>
        <dbReference type="EMBL" id="KAL1296751.1"/>
    </source>
</evidence>
<name>A0ABR3P255_9PEZI</name>
<dbReference type="InterPro" id="IPR051633">
    <property type="entry name" value="AceTr"/>
</dbReference>
<reference evidence="8 9" key="1">
    <citation type="submission" date="2024-07" db="EMBL/GenBank/DDBJ databases">
        <title>Draft sequence of the Neodothiora populina.</title>
        <authorList>
            <person name="Drown D.D."/>
            <person name="Schuette U.S."/>
            <person name="Buechlein A.B."/>
            <person name="Rusch D.R."/>
            <person name="Winton L.W."/>
            <person name="Adams G.A."/>
        </authorList>
    </citation>
    <scope>NUCLEOTIDE SEQUENCE [LARGE SCALE GENOMIC DNA]</scope>
    <source>
        <strain evidence="8 9">CPC 39397</strain>
    </source>
</reference>
<dbReference type="EMBL" id="JBFMKM010000018">
    <property type="protein sequence ID" value="KAL1296751.1"/>
    <property type="molecule type" value="Genomic_DNA"/>
</dbReference>
<protein>
    <submittedName>
        <fullName evidence="8">Uncharacterized protein</fullName>
    </submittedName>
</protein>
<evidence type="ECO:0000256" key="2">
    <source>
        <dbReference type="ARBA" id="ARBA00005587"/>
    </source>
</evidence>
<dbReference type="PANTHER" id="PTHR31123">
    <property type="entry name" value="ACCUMULATION OF DYADS PROTEIN 2-RELATED"/>
    <property type="match status" value="1"/>
</dbReference>